<keyword evidence="3" id="KW-0378">Hydrolase</keyword>
<reference evidence="6 7" key="1">
    <citation type="submission" date="2024-01" db="EMBL/GenBank/DDBJ databases">
        <title>The complete chloroplast genome sequence of Lithospermum erythrorhizon: insights into the phylogenetic relationship among Boraginaceae species and the maternal lineages of purple gromwells.</title>
        <authorList>
            <person name="Okada T."/>
            <person name="Watanabe K."/>
        </authorList>
    </citation>
    <scope>NUCLEOTIDE SEQUENCE [LARGE SCALE GENOMIC DNA]</scope>
</reference>
<evidence type="ECO:0000256" key="1">
    <source>
        <dbReference type="ARBA" id="ARBA00005234"/>
    </source>
</evidence>
<dbReference type="Gene3D" id="3.40.395.10">
    <property type="entry name" value="Adenoviral Proteinase, Chain A"/>
    <property type="match status" value="1"/>
</dbReference>
<keyword evidence="4" id="KW-0175">Coiled coil</keyword>
<name>A0AAV3RGB2_LITER</name>
<sequence length="329" mass="38415">MPGRTDDDENVPGFLNMNLALEKLARKVHRLEERVVCLEKERLDVKKVELNVAKRVQSMYSYQFDLALYQMEKKLRDELNMRSFENEPPKVVELNDDGKFVEDIDAHLQLLNMQAEAYREMFKSTNWTCLGSLYNRNVKYGCALFVDNRTMYADKGMDGGQVSWVDMDIGLHKFVVGLNDNWPSKAWGSYDQIYGIENIEGSHWAAYAYDFKKKEVRIYESMSSAYNTERREVFGLHVALAPSLFNEGVEKEEDKMDPDIPFVLNIVDVPHHPNGWDCSVYAIKFLQCLAMKTDLHGLDVSHFDDYRRKLADAIKLRWQVYKQQRHDLL</sequence>
<evidence type="ECO:0000313" key="6">
    <source>
        <dbReference type="EMBL" id="GAA0174238.1"/>
    </source>
</evidence>
<dbReference type="AlphaFoldDB" id="A0AAV3RGB2"/>
<feature type="coiled-coil region" evidence="4">
    <location>
        <begin position="14"/>
        <end position="48"/>
    </location>
</feature>
<protein>
    <recommendedName>
        <fullName evidence="5">Ubiquitin-like protease family profile domain-containing protein</fullName>
    </recommendedName>
</protein>
<feature type="domain" description="Ubiquitin-like protease family profile" evidence="5">
    <location>
        <begin position="69"/>
        <end position="289"/>
    </location>
</feature>
<evidence type="ECO:0000256" key="2">
    <source>
        <dbReference type="ARBA" id="ARBA00022670"/>
    </source>
</evidence>
<organism evidence="6 7">
    <name type="scientific">Lithospermum erythrorhizon</name>
    <name type="common">Purple gromwell</name>
    <name type="synonym">Lithospermum officinale var. erythrorhizon</name>
    <dbReference type="NCBI Taxonomy" id="34254"/>
    <lineage>
        <taxon>Eukaryota</taxon>
        <taxon>Viridiplantae</taxon>
        <taxon>Streptophyta</taxon>
        <taxon>Embryophyta</taxon>
        <taxon>Tracheophyta</taxon>
        <taxon>Spermatophyta</taxon>
        <taxon>Magnoliopsida</taxon>
        <taxon>eudicotyledons</taxon>
        <taxon>Gunneridae</taxon>
        <taxon>Pentapetalae</taxon>
        <taxon>asterids</taxon>
        <taxon>lamiids</taxon>
        <taxon>Boraginales</taxon>
        <taxon>Boraginaceae</taxon>
        <taxon>Boraginoideae</taxon>
        <taxon>Lithospermeae</taxon>
        <taxon>Lithospermum</taxon>
    </lineage>
</organism>
<evidence type="ECO:0000259" key="5">
    <source>
        <dbReference type="PROSITE" id="PS50600"/>
    </source>
</evidence>
<accession>A0AAV3RGB2</accession>
<dbReference type="GO" id="GO:0008234">
    <property type="term" value="F:cysteine-type peptidase activity"/>
    <property type="evidence" value="ECO:0007669"/>
    <property type="project" value="InterPro"/>
</dbReference>
<evidence type="ECO:0000256" key="3">
    <source>
        <dbReference type="ARBA" id="ARBA00022801"/>
    </source>
</evidence>
<comment type="similarity">
    <text evidence="1">Belongs to the peptidase C48 family.</text>
</comment>
<dbReference type="GO" id="GO:0006508">
    <property type="term" value="P:proteolysis"/>
    <property type="evidence" value="ECO:0007669"/>
    <property type="project" value="UniProtKB-KW"/>
</dbReference>
<evidence type="ECO:0000256" key="4">
    <source>
        <dbReference type="SAM" id="Coils"/>
    </source>
</evidence>
<dbReference type="PROSITE" id="PS50600">
    <property type="entry name" value="ULP_PROTEASE"/>
    <property type="match status" value="1"/>
</dbReference>
<dbReference type="Pfam" id="PF02902">
    <property type="entry name" value="Peptidase_C48"/>
    <property type="match status" value="1"/>
</dbReference>
<keyword evidence="7" id="KW-1185">Reference proteome</keyword>
<dbReference type="SUPFAM" id="SSF54001">
    <property type="entry name" value="Cysteine proteinases"/>
    <property type="match status" value="1"/>
</dbReference>
<dbReference type="EMBL" id="BAABME010008983">
    <property type="protein sequence ID" value="GAA0174238.1"/>
    <property type="molecule type" value="Genomic_DNA"/>
</dbReference>
<dbReference type="InterPro" id="IPR038765">
    <property type="entry name" value="Papain-like_cys_pep_sf"/>
</dbReference>
<comment type="caution">
    <text evidence="6">The sequence shown here is derived from an EMBL/GenBank/DDBJ whole genome shotgun (WGS) entry which is preliminary data.</text>
</comment>
<dbReference type="InterPro" id="IPR003653">
    <property type="entry name" value="Peptidase_C48_C"/>
</dbReference>
<dbReference type="Proteomes" id="UP001454036">
    <property type="component" value="Unassembled WGS sequence"/>
</dbReference>
<evidence type="ECO:0000313" key="7">
    <source>
        <dbReference type="Proteomes" id="UP001454036"/>
    </source>
</evidence>
<proteinExistence type="inferred from homology"/>
<gene>
    <name evidence="6" type="ORF">LIER_27677</name>
</gene>
<keyword evidence="2" id="KW-0645">Protease</keyword>